<dbReference type="InterPro" id="IPR023296">
    <property type="entry name" value="Glyco_hydro_beta-prop_sf"/>
</dbReference>
<dbReference type="Pfam" id="PF24793">
    <property type="entry name" value="GINT1_N"/>
    <property type="match status" value="1"/>
</dbReference>
<organism evidence="4 5">
    <name type="scientific">Flavobacterium araucananum</name>
    <dbReference type="NCBI Taxonomy" id="946678"/>
    <lineage>
        <taxon>Bacteria</taxon>
        <taxon>Pseudomonadati</taxon>
        <taxon>Bacteroidota</taxon>
        <taxon>Flavobacteriia</taxon>
        <taxon>Flavobacteriales</taxon>
        <taxon>Flavobacteriaceae</taxon>
        <taxon>Flavobacterium</taxon>
    </lineage>
</organism>
<dbReference type="OrthoDB" id="3771157at2"/>
<dbReference type="RefSeq" id="WP_089478186.1">
    <property type="nucleotide sequence ID" value="NZ_MUGS01000004.1"/>
</dbReference>
<evidence type="ECO:0000256" key="1">
    <source>
        <dbReference type="ARBA" id="ARBA00022651"/>
    </source>
</evidence>
<name>A0A227PGU7_9FLAO</name>
<gene>
    <name evidence="4" type="ORF">B0A64_03645</name>
</gene>
<protein>
    <recommendedName>
        <fullName evidence="3">Glucosamine inositolphosphorylceramide transferase 1 N-terminal domain-containing protein</fullName>
    </recommendedName>
</protein>
<dbReference type="EMBL" id="MUGS01000004">
    <property type="protein sequence ID" value="OXG09099.1"/>
    <property type="molecule type" value="Genomic_DNA"/>
</dbReference>
<keyword evidence="1" id="KW-0858">Xylan degradation</keyword>
<evidence type="ECO:0000256" key="2">
    <source>
        <dbReference type="ARBA" id="ARBA00023277"/>
    </source>
</evidence>
<evidence type="ECO:0000259" key="3">
    <source>
        <dbReference type="Pfam" id="PF24793"/>
    </source>
</evidence>
<comment type="caution">
    <text evidence="4">The sequence shown here is derived from an EMBL/GenBank/DDBJ whole genome shotgun (WGS) entry which is preliminary data.</text>
</comment>
<keyword evidence="5" id="KW-1185">Reference proteome</keyword>
<dbReference type="AlphaFoldDB" id="A0A227PGU7"/>
<dbReference type="InterPro" id="IPR056442">
    <property type="entry name" value="GINT1_N"/>
</dbReference>
<sequence>MGNNKLVRYNWSIAICFCKDPISVSEPDSVFHPVLTGNSVTDVPASFVADPFMIHHKEQWYLFFEVLNTTNNLGEIGMAHSKDLLNWTYDKIVLRENFHLSYPSILKYNDKIYMIPESRQGGGIRLYEALDFPHEWKLTKTIIEGDYADPSIFYHQDKWWMFALKGTDELHLFFANSPDGKWQLHPQCPLIPKSLVNTRPAGRPLYHNGRLLRFAQDGVPIYGNKVRAFEIEVLSTTVYKEHEITESPILKASRKGWNSAAMHHIDPHQLPDGSWVTCVDGADISFLMPNKSNNSNTKSEWAL</sequence>
<dbReference type="PANTHER" id="PTHR43772">
    <property type="entry name" value="ENDO-1,4-BETA-XYLANASE"/>
    <property type="match status" value="1"/>
</dbReference>
<feature type="domain" description="Glucosamine inositolphosphorylceramide transferase 1 N-terminal" evidence="3">
    <location>
        <begin position="30"/>
        <end position="281"/>
    </location>
</feature>
<evidence type="ECO:0000313" key="5">
    <source>
        <dbReference type="Proteomes" id="UP000214684"/>
    </source>
</evidence>
<evidence type="ECO:0000313" key="4">
    <source>
        <dbReference type="EMBL" id="OXG09099.1"/>
    </source>
</evidence>
<accession>A0A227PGU7</accession>
<keyword evidence="2" id="KW-0119">Carbohydrate metabolism</keyword>
<dbReference type="InterPro" id="IPR052176">
    <property type="entry name" value="Glycosyl_Hydrlase_43_Enz"/>
</dbReference>
<dbReference type="Gene3D" id="2.115.10.20">
    <property type="entry name" value="Glycosyl hydrolase domain, family 43"/>
    <property type="match status" value="2"/>
</dbReference>
<dbReference type="Proteomes" id="UP000214684">
    <property type="component" value="Unassembled WGS sequence"/>
</dbReference>
<keyword evidence="1" id="KW-0624">Polysaccharide degradation</keyword>
<reference evidence="4 5" key="1">
    <citation type="submission" date="2016-11" db="EMBL/GenBank/DDBJ databases">
        <title>Whole genomes of Flavobacteriaceae.</title>
        <authorList>
            <person name="Stine C."/>
            <person name="Li C."/>
            <person name="Tadesse D."/>
        </authorList>
    </citation>
    <scope>NUCLEOTIDE SEQUENCE [LARGE SCALE GENOMIC DNA]</scope>
    <source>
        <strain evidence="4 5">DSM 24704</strain>
    </source>
</reference>
<dbReference type="SUPFAM" id="SSF75005">
    <property type="entry name" value="Arabinanase/levansucrase/invertase"/>
    <property type="match status" value="1"/>
</dbReference>
<dbReference type="PANTHER" id="PTHR43772:SF2">
    <property type="entry name" value="PUTATIVE (AFU_ORTHOLOGUE AFUA_2G04480)-RELATED"/>
    <property type="match status" value="1"/>
</dbReference>
<dbReference type="GO" id="GO:0045493">
    <property type="term" value="P:xylan catabolic process"/>
    <property type="evidence" value="ECO:0007669"/>
    <property type="project" value="UniProtKB-KW"/>
</dbReference>
<proteinExistence type="predicted"/>